<dbReference type="InterPro" id="IPR012909">
    <property type="entry name" value="PHA_DNA-bd_N"/>
</dbReference>
<dbReference type="AlphaFoldDB" id="A0A7C0ZEE3"/>
<evidence type="ECO:0000259" key="1">
    <source>
        <dbReference type="Pfam" id="PF07879"/>
    </source>
</evidence>
<dbReference type="Proteomes" id="UP000885847">
    <property type="component" value="Unassembled WGS sequence"/>
</dbReference>
<protein>
    <recommendedName>
        <fullName evidence="1">PHA accumulation regulator DNA-binding N-terminal domain-containing protein</fullName>
    </recommendedName>
</protein>
<name>A0A7C0ZEE3_UNCW3</name>
<evidence type="ECO:0000313" key="2">
    <source>
        <dbReference type="EMBL" id="HDI82602.1"/>
    </source>
</evidence>
<organism evidence="2">
    <name type="scientific">candidate division WOR-3 bacterium</name>
    <dbReference type="NCBI Taxonomy" id="2052148"/>
    <lineage>
        <taxon>Bacteria</taxon>
        <taxon>Bacteria division WOR-3</taxon>
    </lineage>
</organism>
<gene>
    <name evidence="2" type="ORF">ENF18_02280</name>
</gene>
<comment type="caution">
    <text evidence="2">The sequence shown here is derived from an EMBL/GenBank/DDBJ whole genome shotgun (WGS) entry which is preliminary data.</text>
</comment>
<proteinExistence type="predicted"/>
<feature type="domain" description="PHA accumulation regulator DNA-binding N-terminal" evidence="1">
    <location>
        <begin position="26"/>
        <end position="84"/>
    </location>
</feature>
<sequence length="207" mass="23655">MQRTSAMYKCDALMQCKKEVKMGKRVIKKYSNRRLYDTETSKNITLEELGEMVSKGIDIQVIDNDTGEDITNLTLAQIIVELEKGKKKQEQVAELLKELIMSGTTAMADLVQKSITESVSFLSISRDRVKEFVDMLVKEGRLAREEAGKMVEELWNTLQNSRKTFKEKLSQIFRESSETVPGEEVQKLKEKIEGLENKLNEILSKLG</sequence>
<reference evidence="2" key="1">
    <citation type="journal article" date="2020" name="mSystems">
        <title>Genome- and Community-Level Interaction Insights into Carbon Utilization and Element Cycling Functions of Hydrothermarchaeota in Hydrothermal Sediment.</title>
        <authorList>
            <person name="Zhou Z."/>
            <person name="Liu Y."/>
            <person name="Xu W."/>
            <person name="Pan J."/>
            <person name="Luo Z.H."/>
            <person name="Li M."/>
        </authorList>
    </citation>
    <scope>NUCLEOTIDE SEQUENCE [LARGE SCALE GENOMIC DNA]</scope>
    <source>
        <strain evidence="2">HyVt-102</strain>
    </source>
</reference>
<dbReference type="Pfam" id="PF07879">
    <property type="entry name" value="PHB_acc_N"/>
    <property type="match status" value="1"/>
</dbReference>
<dbReference type="EMBL" id="DQWE01000102">
    <property type="protein sequence ID" value="HDI82602.1"/>
    <property type="molecule type" value="Genomic_DNA"/>
</dbReference>
<accession>A0A7C0ZEE3</accession>